<organism evidence="1 2">
    <name type="scientific">Rhodococcus sacchari</name>
    <dbReference type="NCBI Taxonomy" id="2962047"/>
    <lineage>
        <taxon>Bacteria</taxon>
        <taxon>Bacillati</taxon>
        <taxon>Actinomycetota</taxon>
        <taxon>Actinomycetes</taxon>
        <taxon>Mycobacteriales</taxon>
        <taxon>Nocardiaceae</taxon>
        <taxon>Rhodococcus</taxon>
    </lineage>
</organism>
<reference evidence="1" key="1">
    <citation type="submission" date="2022-10" db="EMBL/GenBank/DDBJ databases">
        <title>Rhodococcus ferula Z13 complete genome.</title>
        <authorList>
            <person name="Long X."/>
            <person name="Zang M."/>
        </authorList>
    </citation>
    <scope>NUCLEOTIDE SEQUENCE</scope>
    <source>
        <strain evidence="1">Z13</strain>
    </source>
</reference>
<protein>
    <submittedName>
        <fullName evidence="1">Uncharacterized protein</fullName>
    </submittedName>
</protein>
<name>A0ACD4DBN9_9NOCA</name>
<sequence>MLARSSPPGGTRGWERLGVAGLLIALLTAGVLLVVGPTETTDADAATAAELQVLLDDWARAVREGDDRALGTLVDATAPGLFESERRRLAALSAVPLADFGYELGPGPELPVPADLAARYGTAPVRAHRVYLRYAIDGVDERPTRRPVTVLFVHRPEGWRIADDDPDLPDAGTWRGPWDHGPLHLAAAQTAGGRSLVLGHPDEADLVDAIAAELPAAVEAVSEAWGDDWPRRALVVVTGSRDEFTHLVGTRHNGDEIAAVAVSDAVDPERGTATGQRIVFSPAASSRLDADSLRAVLGHEMVHVATRARTVDGSPMWILEGYADLLGRGTADLLGRGTDVTVTPDELRRTAPTLTARIRAEGAPDRLPADPEFAAVDSVLAYETAWSLAAHIADVDGLDRLTTLYRRLATGPVSDDEFDRALTEVLGIGTGEFVDRWGRWLTERI</sequence>
<gene>
    <name evidence="1" type="ORF">OED52_12345</name>
</gene>
<dbReference type="EMBL" id="CP107551">
    <property type="protein sequence ID" value="UYP17490.1"/>
    <property type="molecule type" value="Genomic_DNA"/>
</dbReference>
<accession>A0ACD4DBN9</accession>
<evidence type="ECO:0000313" key="2">
    <source>
        <dbReference type="Proteomes" id="UP001156484"/>
    </source>
</evidence>
<dbReference type="Proteomes" id="UP001156484">
    <property type="component" value="Chromosome"/>
</dbReference>
<keyword evidence="2" id="KW-1185">Reference proteome</keyword>
<proteinExistence type="predicted"/>
<evidence type="ECO:0000313" key="1">
    <source>
        <dbReference type="EMBL" id="UYP17490.1"/>
    </source>
</evidence>